<evidence type="ECO:0000313" key="2">
    <source>
        <dbReference type="Proteomes" id="UP000515277"/>
    </source>
</evidence>
<evidence type="ECO:0000313" key="1">
    <source>
        <dbReference type="EMBL" id="QNH80753.1"/>
    </source>
</evidence>
<accession>A0A7G8YVX8</accession>
<gene>
    <name evidence="1" type="ORF">GGI48_25470</name>
</gene>
<proteinExistence type="predicted"/>
<dbReference type="Proteomes" id="UP000515277">
    <property type="component" value="Chromosome"/>
</dbReference>
<name>A0A7G8YVX8_9PSED</name>
<organism evidence="1 2">
    <name type="scientific">Pseudomonas protegens</name>
    <dbReference type="NCBI Taxonomy" id="380021"/>
    <lineage>
        <taxon>Bacteria</taxon>
        <taxon>Pseudomonadati</taxon>
        <taxon>Pseudomonadota</taxon>
        <taxon>Gammaproteobacteria</taxon>
        <taxon>Pseudomonadales</taxon>
        <taxon>Pseudomonadaceae</taxon>
        <taxon>Pseudomonas</taxon>
    </lineage>
</organism>
<protein>
    <submittedName>
        <fullName evidence="1">Uncharacterized protein</fullName>
    </submittedName>
</protein>
<sequence>MPPPILFNRRTREVYFQHDEELFHTPWDGIAAVAYQFQMVGPYTGDMRHASLEILVQCFCHPEKQLMLSLGLPMGKSLELQESSWEYLRAYMNNGPWFDEYGRHSESDAFIKSQLEISGSGTKLFKNTWERIFTEYKRNDGKNFLDFADFYLLIMGILFSPMNTIQEFTYSVAKRRSRKLWPKLVMERLEPNGPTTRLIDIEQKKNLEQQRQSPEKPD</sequence>
<dbReference type="EMBL" id="CP060201">
    <property type="protein sequence ID" value="QNH80753.1"/>
    <property type="molecule type" value="Genomic_DNA"/>
</dbReference>
<reference evidence="2" key="1">
    <citation type="journal article" date="2020" name="Microbiol. Resour. Announc.">
        <title>Complete genome sequences of four natural Pseudomonas isolates that catabolize a wide range of aromatic compounds relevant to lignin valorization.</title>
        <authorList>
            <person name="Hatmaker E.A."/>
            <person name="Presley G."/>
            <person name="Cannon O."/>
            <person name="Guss A.M."/>
            <person name="Elkins J.G."/>
        </authorList>
    </citation>
    <scope>NUCLEOTIDE SEQUENCE [LARGE SCALE GENOMIC DNA]</scope>
    <source>
        <strain evidence="2">H1F5C</strain>
    </source>
</reference>
<dbReference type="AlphaFoldDB" id="A0A7G8YVX8"/>